<feature type="domain" description="Cellulose-binding Sde182 C-terminal" evidence="3">
    <location>
        <begin position="389"/>
        <end position="468"/>
    </location>
</feature>
<evidence type="ECO:0000313" key="4">
    <source>
        <dbReference type="EMBL" id="SHE67728.1"/>
    </source>
</evidence>
<sequence>MKKRIVLSMLSFLFLPLMAQQAKQWKENLKPRLVVLTDIGDCNVEPDDMESVVRLLAYADRFEIEAIMTTIGWNCDPYPEEWAQNLTKVVDAYAKDVQNLKARSSQTSFLSIDKENSKQQLGYWPSVEYIRSRVMSGSHRAGIKVIGKDNDSPGSEFLIKLADEDDDRPIWVATWGGGNTLAQAIWRVQQTRTPEQLKAFLHKFRIYTITDQDMKYDMRMNRAYSSHMWMRREFKDDLKFIWDEGTWQLQCDLGKKYWDKHKQYIQGHGAMGSIYPHYKWGVEGDTPSFLYVMPNGLSDPEDPTQAGWGGCHAYGISPDSITYAWNSWQEPQKTITENYKCRFYPDELNDFAARMQWAHEGKGNTNPYVIINGKKGITPIHIKAKAGKTIHLDASKSTDSEGDNLSFLWWQQPEAGSYKSNITISNNKSSSINIAIPQDAAGKSIHFVCEVHDDGAFNLVSYRRVIFDVN</sequence>
<dbReference type="InterPro" id="IPR013783">
    <property type="entry name" value="Ig-like_fold"/>
</dbReference>
<organism evidence="4 5">
    <name type="scientific">Bacteroides luti</name>
    <dbReference type="NCBI Taxonomy" id="1297750"/>
    <lineage>
        <taxon>Bacteria</taxon>
        <taxon>Pseudomonadati</taxon>
        <taxon>Bacteroidota</taxon>
        <taxon>Bacteroidia</taxon>
        <taxon>Bacteroidales</taxon>
        <taxon>Bacteroidaceae</taxon>
        <taxon>Bacteroides</taxon>
    </lineage>
</organism>
<protein>
    <recommendedName>
        <fullName evidence="6">DUF1593 domain-containing protein</fullName>
    </recommendedName>
</protein>
<dbReference type="Gene3D" id="3.90.245.10">
    <property type="entry name" value="Ribonucleoside hydrolase-like"/>
    <property type="match status" value="1"/>
</dbReference>
<keyword evidence="1" id="KW-0732">Signal</keyword>
<dbReference type="Gene3D" id="2.60.40.10">
    <property type="entry name" value="Immunoglobulins"/>
    <property type="match status" value="1"/>
</dbReference>
<dbReference type="InterPro" id="IPR048527">
    <property type="entry name" value="Sde182_C"/>
</dbReference>
<evidence type="ECO:0000313" key="5">
    <source>
        <dbReference type="Proteomes" id="UP000184509"/>
    </source>
</evidence>
<dbReference type="GO" id="GO:0016799">
    <property type="term" value="F:hydrolase activity, hydrolyzing N-glycosyl compounds"/>
    <property type="evidence" value="ECO:0007669"/>
    <property type="project" value="InterPro"/>
</dbReference>
<evidence type="ECO:0000256" key="1">
    <source>
        <dbReference type="SAM" id="SignalP"/>
    </source>
</evidence>
<dbReference type="InterPro" id="IPR011483">
    <property type="entry name" value="Sde182_NH-like"/>
</dbReference>
<evidence type="ECO:0000259" key="3">
    <source>
        <dbReference type="Pfam" id="PF21027"/>
    </source>
</evidence>
<reference evidence="4 5" key="1">
    <citation type="submission" date="2016-11" db="EMBL/GenBank/DDBJ databases">
        <authorList>
            <person name="Jaros S."/>
            <person name="Januszkiewicz K."/>
            <person name="Wedrychowicz H."/>
        </authorList>
    </citation>
    <scope>NUCLEOTIDE SEQUENCE [LARGE SCALE GENOMIC DNA]</scope>
    <source>
        <strain evidence="4 5">DSM 26991</strain>
    </source>
</reference>
<accession>A0A1M4VFN3</accession>
<name>A0A1M4VFN3_9BACE</name>
<feature type="domain" description="Cellulose-binding Sde182 nucleoside hydrolase-like" evidence="2">
    <location>
        <begin position="32"/>
        <end position="310"/>
    </location>
</feature>
<keyword evidence="5" id="KW-1185">Reference proteome</keyword>
<dbReference type="SUPFAM" id="SSF53590">
    <property type="entry name" value="Nucleoside hydrolase"/>
    <property type="match status" value="1"/>
</dbReference>
<dbReference type="EMBL" id="FQTV01000002">
    <property type="protein sequence ID" value="SHE67728.1"/>
    <property type="molecule type" value="Genomic_DNA"/>
</dbReference>
<dbReference type="Pfam" id="PF21027">
    <property type="entry name" value="Sde0182_C"/>
    <property type="match status" value="1"/>
</dbReference>
<feature type="chain" id="PRO_5013268287" description="DUF1593 domain-containing protein" evidence="1">
    <location>
        <begin position="20"/>
        <end position="470"/>
    </location>
</feature>
<proteinExistence type="predicted"/>
<dbReference type="STRING" id="1297750.SAMN05444405_102285"/>
<dbReference type="InterPro" id="IPR036452">
    <property type="entry name" value="Ribo_hydro-like"/>
</dbReference>
<feature type="signal peptide" evidence="1">
    <location>
        <begin position="1"/>
        <end position="19"/>
    </location>
</feature>
<dbReference type="Pfam" id="PF07632">
    <property type="entry name" value="Sde182_NH-like"/>
    <property type="match status" value="1"/>
</dbReference>
<dbReference type="Proteomes" id="UP000184509">
    <property type="component" value="Unassembled WGS sequence"/>
</dbReference>
<dbReference type="RefSeq" id="WP_073399094.1">
    <property type="nucleotide sequence ID" value="NZ_FQTV01000002.1"/>
</dbReference>
<dbReference type="AlphaFoldDB" id="A0A1M4VFN3"/>
<evidence type="ECO:0008006" key="6">
    <source>
        <dbReference type="Google" id="ProtNLM"/>
    </source>
</evidence>
<gene>
    <name evidence="4" type="ORF">SAMN05444405_102285</name>
</gene>
<evidence type="ECO:0000259" key="2">
    <source>
        <dbReference type="Pfam" id="PF07632"/>
    </source>
</evidence>